<dbReference type="GO" id="GO:0008839">
    <property type="term" value="F:4-hydroxy-tetrahydrodipicolinate reductase"/>
    <property type="evidence" value="ECO:0007669"/>
    <property type="project" value="InterPro"/>
</dbReference>
<dbReference type="CDD" id="cd24146">
    <property type="entry name" value="nat-AmDH_N_like"/>
    <property type="match status" value="1"/>
</dbReference>
<evidence type="ECO:0000259" key="3">
    <source>
        <dbReference type="Pfam" id="PF01113"/>
    </source>
</evidence>
<reference evidence="4" key="1">
    <citation type="submission" date="2021-02" db="EMBL/GenBank/DDBJ databases">
        <title>Abyssanaerobacter marinus gen.nov., sp., nov, anaerobic bacterium isolated from the Onnuri vent field of Indian Ocean and suggestion of Mogibacteriaceae fam. nov., and proposal of reclassification of ambiguous this family's genus member.</title>
        <authorList>
            <person name="Kim Y.J."/>
            <person name="Yang J.-A."/>
        </authorList>
    </citation>
    <scope>NUCLEOTIDE SEQUENCE</scope>
    <source>
        <strain evidence="4">DSM 2634</strain>
    </source>
</reference>
<sequence>MERKVKIAQYGCGKMSSWLMRYAIEKGAEIVAAFDIDPAAIGKDIGEIIGCEPLGVSISDAKDADAVLQATKPDACVIATRSTMKDLEPAFTVCAQNGINAISTCEEALFPWNSSPDITKKLDALAKAHNCTLCGSGYPDLFWGTLVTNLAGSSAKITTIKGSSSYNVEDYGIALAIGHGAGYTIEKFEKEIGNYNSLSSDEIKELVEKGEYIPSYMWNQNGWLCEKLGLTMVSQVQKCVPCTHHEDLHSSTLGMTIKSGDATGMSAIVTTETKEGITIETECIGKVYAPEEFDSNVWTLEGEPETTVVVNNPATVELTCATLIQRVPQLIDARPGYVTTNNLPDNQFMVKPMNYYIHSL</sequence>
<name>A0A939D644_CLOAM</name>
<keyword evidence="5" id="KW-1185">Reference proteome</keyword>
<dbReference type="InterPro" id="IPR000846">
    <property type="entry name" value="DapB_N"/>
</dbReference>
<feature type="domain" description="Dihydrodipicolinate reductase N-terminal" evidence="3">
    <location>
        <begin position="5"/>
        <end position="102"/>
    </location>
</feature>
<evidence type="ECO:0000313" key="5">
    <source>
        <dbReference type="Proteomes" id="UP000664545"/>
    </source>
</evidence>
<gene>
    <name evidence="4" type="ORF">JYB65_00075</name>
</gene>
<dbReference type="EMBL" id="JAFJZZ010000001">
    <property type="protein sequence ID" value="MBN7771757.1"/>
    <property type="molecule type" value="Genomic_DNA"/>
</dbReference>
<dbReference type="Pfam" id="PF01113">
    <property type="entry name" value="DapB_N"/>
    <property type="match status" value="1"/>
</dbReference>
<dbReference type="SUPFAM" id="SSF51735">
    <property type="entry name" value="NAD(P)-binding Rossmann-fold domains"/>
    <property type="match status" value="1"/>
</dbReference>
<evidence type="ECO:0000256" key="2">
    <source>
        <dbReference type="ARBA" id="ARBA00023002"/>
    </source>
</evidence>
<proteinExistence type="predicted"/>
<evidence type="ECO:0000313" key="4">
    <source>
        <dbReference type="EMBL" id="MBN7771757.1"/>
    </source>
</evidence>
<keyword evidence="1" id="KW-0521">NADP</keyword>
<comment type="caution">
    <text evidence="4">The sequence shown here is derived from an EMBL/GenBank/DDBJ whole genome shotgun (WGS) entry which is preliminary data.</text>
</comment>
<keyword evidence="2" id="KW-0560">Oxidoreductase</keyword>
<dbReference type="Proteomes" id="UP000664545">
    <property type="component" value="Unassembled WGS sequence"/>
</dbReference>
<dbReference type="AlphaFoldDB" id="A0A939D644"/>
<organism evidence="4 5">
    <name type="scientific">Clostridium aminobutyricum</name>
    <dbReference type="NCBI Taxonomy" id="33953"/>
    <lineage>
        <taxon>Bacteria</taxon>
        <taxon>Bacillati</taxon>
        <taxon>Bacillota</taxon>
        <taxon>Clostridia</taxon>
        <taxon>Eubacteriales</taxon>
        <taxon>Clostridiaceae</taxon>
        <taxon>Clostridium</taxon>
    </lineage>
</organism>
<accession>A0A939D644</accession>
<dbReference type="GO" id="GO:0009089">
    <property type="term" value="P:lysine biosynthetic process via diaminopimelate"/>
    <property type="evidence" value="ECO:0007669"/>
    <property type="project" value="InterPro"/>
</dbReference>
<dbReference type="RefSeq" id="WP_206580554.1">
    <property type="nucleotide sequence ID" value="NZ_JAFJZZ010000001.1"/>
</dbReference>
<evidence type="ECO:0000256" key="1">
    <source>
        <dbReference type="ARBA" id="ARBA00022857"/>
    </source>
</evidence>
<dbReference type="InterPro" id="IPR036291">
    <property type="entry name" value="NAD(P)-bd_dom_sf"/>
</dbReference>
<protein>
    <submittedName>
        <fullName evidence="4">Dihydrodipicolinate reductase</fullName>
    </submittedName>
</protein>
<dbReference type="Gene3D" id="3.40.50.720">
    <property type="entry name" value="NAD(P)-binding Rossmann-like Domain"/>
    <property type="match status" value="1"/>
</dbReference>